<dbReference type="EMBL" id="PZFQ01000072">
    <property type="protein sequence ID" value="PTI73587.1"/>
    <property type="molecule type" value="Genomic_DNA"/>
</dbReference>
<dbReference type="Proteomes" id="UP000241960">
    <property type="component" value="Unassembled WGS sequence"/>
</dbReference>
<evidence type="ECO:0000313" key="2">
    <source>
        <dbReference type="Proteomes" id="UP000241960"/>
    </source>
</evidence>
<protein>
    <submittedName>
        <fullName evidence="1">Uncharacterized protein</fullName>
    </submittedName>
</protein>
<name>A0A9Q6HM71_9STAP</name>
<organism evidence="1 2">
    <name type="scientific">Staphylococcus succinus</name>
    <dbReference type="NCBI Taxonomy" id="61015"/>
    <lineage>
        <taxon>Bacteria</taxon>
        <taxon>Bacillati</taxon>
        <taxon>Bacillota</taxon>
        <taxon>Bacilli</taxon>
        <taxon>Bacillales</taxon>
        <taxon>Staphylococcaceae</taxon>
        <taxon>Staphylococcus</taxon>
    </lineage>
</organism>
<sequence>MMKREILLNIVSELKNQKNDVFIEKIAKNMNLNYNIPEGVSISFTSRELDDSFFMNTDIRLITLYIMEAFKVMGRTEMLNDYILKGEQQEAKQFDFTAYKKQDEIQLPYEFSPALPVNDVYSTKMSVKEISDFVNSGIINYNFDIQREAKLEKRLSSVVKVPTINQKNVNEITKHLLNGTLKESTLYLNAAPTTSDSGDELMYDPNDHILAVTEGTRIDVLDGYHRLLATQKAFRENPTIKFEFNVVISNFTTSEAIKWQAQHSKATSWSKNRVTEMQQETKSAKVVKAIKDSDTEFDELIYTGQSRQGLRSSLITYNQLTSVIDECFTIESRREEVKIADDLSDILLLINEVKKANKTLRSQMYINAFVKLYKEDYNSNIKDYIEFLNNVLEYSYEKEYDFALHEKQDAQAKRIAYNKLKELEQILQG</sequence>
<proteinExistence type="predicted"/>
<reference evidence="1 2" key="1">
    <citation type="journal article" date="2016" name="Front. Microbiol.">
        <title>Comprehensive Phylogenetic Analysis of Bovine Non-aureus Staphylococci Species Based on Whole-Genome Sequencing.</title>
        <authorList>
            <person name="Naushad S."/>
            <person name="Barkema H.W."/>
            <person name="Luby C."/>
            <person name="Condas L.A."/>
            <person name="Nobrega D.B."/>
            <person name="Carson D.A."/>
            <person name="De Buck J."/>
        </authorList>
    </citation>
    <scope>NUCLEOTIDE SEQUENCE [LARGE SCALE GENOMIC DNA]</scope>
    <source>
        <strain evidence="1 2">SNUC 1231</strain>
    </source>
</reference>
<accession>A0A9Q6HM71</accession>
<evidence type="ECO:0000313" key="1">
    <source>
        <dbReference type="EMBL" id="PTI73587.1"/>
    </source>
</evidence>
<comment type="caution">
    <text evidence="1">The sequence shown here is derived from an EMBL/GenBank/DDBJ whole genome shotgun (WGS) entry which is preliminary data.</text>
</comment>
<dbReference type="AlphaFoldDB" id="A0A9Q6HM71"/>
<gene>
    <name evidence="1" type="ORF">BU058_13035</name>
</gene>